<keyword evidence="2" id="KW-1185">Reference proteome</keyword>
<accession>B8B977</accession>
<dbReference type="EMBL" id="CM000133">
    <property type="protein sequence ID" value="EEC83975.1"/>
    <property type="molecule type" value="Genomic_DNA"/>
</dbReference>
<evidence type="ECO:0000313" key="2">
    <source>
        <dbReference type="Proteomes" id="UP000007015"/>
    </source>
</evidence>
<dbReference type="SUPFAM" id="SSF52047">
    <property type="entry name" value="RNI-like"/>
    <property type="match status" value="1"/>
</dbReference>
<dbReference type="AlphaFoldDB" id="B8B977"/>
<reference evidence="1 2" key="1">
    <citation type="journal article" date="2005" name="PLoS Biol.">
        <title>The genomes of Oryza sativa: a history of duplications.</title>
        <authorList>
            <person name="Yu J."/>
            <person name="Wang J."/>
            <person name="Lin W."/>
            <person name="Li S."/>
            <person name="Li H."/>
            <person name="Zhou J."/>
            <person name="Ni P."/>
            <person name="Dong W."/>
            <person name="Hu S."/>
            <person name="Zeng C."/>
            <person name="Zhang J."/>
            <person name="Zhang Y."/>
            <person name="Li R."/>
            <person name="Xu Z."/>
            <person name="Li S."/>
            <person name="Li X."/>
            <person name="Zheng H."/>
            <person name="Cong L."/>
            <person name="Lin L."/>
            <person name="Yin J."/>
            <person name="Geng J."/>
            <person name="Li G."/>
            <person name="Shi J."/>
            <person name="Liu J."/>
            <person name="Lv H."/>
            <person name="Li J."/>
            <person name="Wang J."/>
            <person name="Deng Y."/>
            <person name="Ran L."/>
            <person name="Shi X."/>
            <person name="Wang X."/>
            <person name="Wu Q."/>
            <person name="Li C."/>
            <person name="Ren X."/>
            <person name="Wang J."/>
            <person name="Wang X."/>
            <person name="Li D."/>
            <person name="Liu D."/>
            <person name="Zhang X."/>
            <person name="Ji Z."/>
            <person name="Zhao W."/>
            <person name="Sun Y."/>
            <person name="Zhang Z."/>
            <person name="Bao J."/>
            <person name="Han Y."/>
            <person name="Dong L."/>
            <person name="Ji J."/>
            <person name="Chen P."/>
            <person name="Wu S."/>
            <person name="Liu J."/>
            <person name="Xiao Y."/>
            <person name="Bu D."/>
            <person name="Tan J."/>
            <person name="Yang L."/>
            <person name="Ye C."/>
            <person name="Zhang J."/>
            <person name="Xu J."/>
            <person name="Zhou Y."/>
            <person name="Yu Y."/>
            <person name="Zhang B."/>
            <person name="Zhuang S."/>
            <person name="Wei H."/>
            <person name="Liu B."/>
            <person name="Lei M."/>
            <person name="Yu H."/>
            <person name="Li Y."/>
            <person name="Xu H."/>
            <person name="Wei S."/>
            <person name="He X."/>
            <person name="Fang L."/>
            <person name="Zhang Z."/>
            <person name="Zhang Y."/>
            <person name="Huang X."/>
            <person name="Su Z."/>
            <person name="Tong W."/>
            <person name="Li J."/>
            <person name="Tong Z."/>
            <person name="Li S."/>
            <person name="Ye J."/>
            <person name="Wang L."/>
            <person name="Fang L."/>
            <person name="Lei T."/>
            <person name="Chen C."/>
            <person name="Chen H."/>
            <person name="Xu Z."/>
            <person name="Li H."/>
            <person name="Huang H."/>
            <person name="Zhang F."/>
            <person name="Xu H."/>
            <person name="Li N."/>
            <person name="Zhao C."/>
            <person name="Li S."/>
            <person name="Dong L."/>
            <person name="Huang Y."/>
            <person name="Li L."/>
            <person name="Xi Y."/>
            <person name="Qi Q."/>
            <person name="Li W."/>
            <person name="Zhang B."/>
            <person name="Hu W."/>
            <person name="Zhang Y."/>
            <person name="Tian X."/>
            <person name="Jiao Y."/>
            <person name="Liang X."/>
            <person name="Jin J."/>
            <person name="Gao L."/>
            <person name="Zheng W."/>
            <person name="Hao B."/>
            <person name="Liu S."/>
            <person name="Wang W."/>
            <person name="Yuan L."/>
            <person name="Cao M."/>
            <person name="McDermott J."/>
            <person name="Samudrala R."/>
            <person name="Wang J."/>
            <person name="Wong G.K."/>
            <person name="Yang H."/>
        </authorList>
    </citation>
    <scope>NUCLEOTIDE SEQUENCE [LARGE SCALE GENOMIC DNA]</scope>
    <source>
        <strain evidence="2">cv. 93-11</strain>
    </source>
</reference>
<dbReference type="HOGENOM" id="CLU_2531505_0_0_1"/>
<name>B8B977_ORYSI</name>
<protein>
    <submittedName>
        <fullName evidence="1">Uncharacterized protein</fullName>
    </submittedName>
</protein>
<dbReference type="InterPro" id="IPR032675">
    <property type="entry name" value="LRR_dom_sf"/>
</dbReference>
<evidence type="ECO:0000313" key="1">
    <source>
        <dbReference type="EMBL" id="EEC83975.1"/>
    </source>
</evidence>
<organism evidence="1 2">
    <name type="scientific">Oryza sativa subsp. indica</name>
    <name type="common">Rice</name>
    <dbReference type="NCBI Taxonomy" id="39946"/>
    <lineage>
        <taxon>Eukaryota</taxon>
        <taxon>Viridiplantae</taxon>
        <taxon>Streptophyta</taxon>
        <taxon>Embryophyta</taxon>
        <taxon>Tracheophyta</taxon>
        <taxon>Spermatophyta</taxon>
        <taxon>Magnoliopsida</taxon>
        <taxon>Liliopsida</taxon>
        <taxon>Poales</taxon>
        <taxon>Poaceae</taxon>
        <taxon>BOP clade</taxon>
        <taxon>Oryzoideae</taxon>
        <taxon>Oryzeae</taxon>
        <taxon>Oryzinae</taxon>
        <taxon>Oryza</taxon>
        <taxon>Oryza sativa</taxon>
    </lineage>
</organism>
<dbReference type="Gene3D" id="3.80.10.10">
    <property type="entry name" value="Ribonuclease Inhibitor"/>
    <property type="match status" value="1"/>
</dbReference>
<dbReference type="STRING" id="39946.B8B977"/>
<dbReference type="Proteomes" id="UP000007015">
    <property type="component" value="Chromosome 8"/>
</dbReference>
<sequence>MDGLTSLRKLHLDGCPGIEKFPEGLLQRLPTLEYLHLYSCSVSNDQLVRRCKEGGEYFDLLSSIPDKSIIFSERYYRKRFLPFC</sequence>
<proteinExistence type="predicted"/>
<dbReference type="Gramene" id="BGIOSGA026554-TA">
    <property type="protein sequence ID" value="BGIOSGA026554-PA"/>
    <property type="gene ID" value="BGIOSGA026554"/>
</dbReference>
<gene>
    <name evidence="1" type="ORF">OsI_30114</name>
</gene>